<evidence type="ECO:0000313" key="6">
    <source>
        <dbReference type="Proteomes" id="UP000198806"/>
    </source>
</evidence>
<name>A0A1I5IMT0_9FIRM</name>
<keyword evidence="6" id="KW-1185">Reference proteome</keyword>
<evidence type="ECO:0000313" key="5">
    <source>
        <dbReference type="EMBL" id="SFO61877.1"/>
    </source>
</evidence>
<evidence type="ECO:0000256" key="2">
    <source>
        <dbReference type="ARBA" id="ARBA00022679"/>
    </source>
</evidence>
<organism evidence="5 6">
    <name type="scientific">Anaerocolumna aminovalerica</name>
    <dbReference type="NCBI Taxonomy" id="1527"/>
    <lineage>
        <taxon>Bacteria</taxon>
        <taxon>Bacillati</taxon>
        <taxon>Bacillota</taxon>
        <taxon>Clostridia</taxon>
        <taxon>Lachnospirales</taxon>
        <taxon>Lachnospiraceae</taxon>
        <taxon>Anaerocolumna</taxon>
    </lineage>
</organism>
<dbReference type="Pfam" id="PF08241">
    <property type="entry name" value="Methyltransf_11"/>
    <property type="match status" value="1"/>
</dbReference>
<dbReference type="PANTHER" id="PTHR43464">
    <property type="entry name" value="METHYLTRANSFERASE"/>
    <property type="match status" value="1"/>
</dbReference>
<dbReference type="GO" id="GO:0032259">
    <property type="term" value="P:methylation"/>
    <property type="evidence" value="ECO:0007669"/>
    <property type="project" value="UniProtKB-KW"/>
</dbReference>
<dbReference type="AlphaFoldDB" id="A0A1I5IMT0"/>
<dbReference type="InterPro" id="IPR013216">
    <property type="entry name" value="Methyltransf_11"/>
</dbReference>
<keyword evidence="3" id="KW-0949">S-adenosyl-L-methionine</keyword>
<feature type="domain" description="Methyltransferase type 11" evidence="4">
    <location>
        <begin position="47"/>
        <end position="140"/>
    </location>
</feature>
<dbReference type="CDD" id="cd02440">
    <property type="entry name" value="AdoMet_MTases"/>
    <property type="match status" value="1"/>
</dbReference>
<dbReference type="RefSeq" id="WP_091688669.1">
    <property type="nucleotide sequence ID" value="NZ_BAABFM010000022.1"/>
</dbReference>
<keyword evidence="1 5" id="KW-0489">Methyltransferase</keyword>
<dbReference type="OrthoDB" id="9791837at2"/>
<evidence type="ECO:0000256" key="1">
    <source>
        <dbReference type="ARBA" id="ARBA00022603"/>
    </source>
</evidence>
<gene>
    <name evidence="5" type="ORF">SAMN04489757_14821</name>
</gene>
<dbReference type="PANTHER" id="PTHR43464:SF19">
    <property type="entry name" value="UBIQUINONE BIOSYNTHESIS O-METHYLTRANSFERASE, MITOCHONDRIAL"/>
    <property type="match status" value="1"/>
</dbReference>
<accession>A0A1I5IMT0</accession>
<dbReference type="Gene3D" id="3.40.50.150">
    <property type="entry name" value="Vaccinia Virus protein VP39"/>
    <property type="match status" value="1"/>
</dbReference>
<dbReference type="SUPFAM" id="SSF53335">
    <property type="entry name" value="S-adenosyl-L-methionine-dependent methyltransferases"/>
    <property type="match status" value="1"/>
</dbReference>
<sequence>MKQNKYDDKIFFEKYSMMERSTKGLAGAGEWKTLESMLPDFKDKRVLDLGCGFGWHCQYALEHGAKAVTGVDISEKMLNAAKDKTDNNICYIHMPIEDISFRENSFDTVISSLAFHYIESFEQIIEKVTSCLVHGGDFVFSVEHPVFTAYGSQDWYYDEKGNILHFPIDNYFFEGKRHAVFLGEKVMKYHKTLTTYLNGLIQGGFEITGVVEPQPSAQLLQTVEGMADELRRPMMLIISAKKK</sequence>
<dbReference type="InterPro" id="IPR029063">
    <property type="entry name" value="SAM-dependent_MTases_sf"/>
</dbReference>
<dbReference type="Proteomes" id="UP000198806">
    <property type="component" value="Unassembled WGS sequence"/>
</dbReference>
<dbReference type="STRING" id="1527.SAMN04489757_14821"/>
<protein>
    <submittedName>
        <fullName evidence="5">Methyltransferase domain-containing protein</fullName>
    </submittedName>
</protein>
<keyword evidence="2 5" id="KW-0808">Transferase</keyword>
<evidence type="ECO:0000256" key="3">
    <source>
        <dbReference type="ARBA" id="ARBA00022691"/>
    </source>
</evidence>
<dbReference type="EMBL" id="FOWD01000048">
    <property type="protein sequence ID" value="SFO61877.1"/>
    <property type="molecule type" value="Genomic_DNA"/>
</dbReference>
<proteinExistence type="predicted"/>
<reference evidence="5 6" key="1">
    <citation type="submission" date="2016-10" db="EMBL/GenBank/DDBJ databases">
        <authorList>
            <person name="de Groot N.N."/>
        </authorList>
    </citation>
    <scope>NUCLEOTIDE SEQUENCE [LARGE SCALE GENOMIC DNA]</scope>
    <source>
        <strain evidence="5 6">DSM 1283</strain>
    </source>
</reference>
<dbReference type="GO" id="GO:0008757">
    <property type="term" value="F:S-adenosylmethionine-dependent methyltransferase activity"/>
    <property type="evidence" value="ECO:0007669"/>
    <property type="project" value="InterPro"/>
</dbReference>
<evidence type="ECO:0000259" key="4">
    <source>
        <dbReference type="Pfam" id="PF08241"/>
    </source>
</evidence>